<keyword evidence="2" id="KW-1185">Reference proteome</keyword>
<dbReference type="OrthoDB" id="5750169at2"/>
<dbReference type="RefSeq" id="WP_106646806.1">
    <property type="nucleotide sequence ID" value="NZ_BMGO01000001.1"/>
</dbReference>
<proteinExistence type="predicted"/>
<reference evidence="1 2" key="1">
    <citation type="submission" date="2017-12" db="EMBL/GenBank/DDBJ databases">
        <title>Kangiella profundi FT102 completed genome.</title>
        <authorList>
            <person name="Xu J."/>
            <person name="Wang J."/>
            <person name="Lu Y."/>
        </authorList>
    </citation>
    <scope>NUCLEOTIDE SEQUENCE [LARGE SCALE GENOMIC DNA]</scope>
    <source>
        <strain evidence="1 2">FT102</strain>
    </source>
</reference>
<evidence type="ECO:0000313" key="2">
    <source>
        <dbReference type="Proteomes" id="UP000232693"/>
    </source>
</evidence>
<gene>
    <name evidence="1" type="ORF">CW740_06760</name>
</gene>
<dbReference type="Proteomes" id="UP000232693">
    <property type="component" value="Chromosome"/>
</dbReference>
<protein>
    <submittedName>
        <fullName evidence="1">Uncharacterized protein</fullName>
    </submittedName>
</protein>
<organism evidence="1 2">
    <name type="scientific">Kangiella profundi</name>
    <dbReference type="NCBI Taxonomy" id="1561924"/>
    <lineage>
        <taxon>Bacteria</taxon>
        <taxon>Pseudomonadati</taxon>
        <taxon>Pseudomonadota</taxon>
        <taxon>Gammaproteobacteria</taxon>
        <taxon>Kangiellales</taxon>
        <taxon>Kangiellaceae</taxon>
        <taxon>Kangiella</taxon>
    </lineage>
</organism>
<sequence length="575" mass="61951">MKKLLIVIVIALAVAAGIYFYKGGSATVAAKDNSVLAYVPADTVLFTGSVTPISFEEAMAMSHKLGLDPSTFVDMQDDAFELGPDSPDAARIGLGLYAKYMQSFADKTTVKTLGITEAPNAAFYMVGALPVMRLELDGTDTFAKLIEQIETEQNVKADVKNMDGVEFREYAFSKDTSVPYSLVISSHDNQAVVTVNTPLADDKDIKVALNKPAESIADTGRLTTMMSEHGYMGHSLFFIDNLAIMKGVTNPQANSFGVMLDELLIANGAQGALADMQTPACASEFTALTANWPTMSGGYTEFSANEANFKFMLEGANADLLKSLQGLRGHLSENLNNDDYVMSFGLGFDMDQMVPVITDVWQRLTETPYECPPLAEMQAGLKQQNPMMLGMMTGMVAGIKGIGFGVVEMDMAGLEQASSNPMAVADSMQMIVTVSAQKPKDLLMTLSSFAPQFAQMDIKDGGDAVSLQDQMGMPASIALRGHDLVMLVGTDALSQLPSIKSNKDISSNGLFSMSMNFGKYMELITSVMNDMETDSQMAEDQKAMFEKLKEVDGTIKGTLDITDEGVVSETSFKAK</sequence>
<accession>A0A2K9A540</accession>
<dbReference type="AlphaFoldDB" id="A0A2K9A540"/>
<dbReference type="KEGG" id="kpd:CW740_06760"/>
<dbReference type="EMBL" id="CP025120">
    <property type="protein sequence ID" value="AUD78965.1"/>
    <property type="molecule type" value="Genomic_DNA"/>
</dbReference>
<evidence type="ECO:0000313" key="1">
    <source>
        <dbReference type="EMBL" id="AUD78965.1"/>
    </source>
</evidence>
<name>A0A2K9A540_9GAMM</name>